<dbReference type="PRINTS" id="PR00344">
    <property type="entry name" value="BCTRLSENSOR"/>
</dbReference>
<dbReference type="SMART" id="SM00448">
    <property type="entry name" value="REC"/>
    <property type="match status" value="1"/>
</dbReference>
<dbReference type="Proteomes" id="UP000632774">
    <property type="component" value="Unassembled WGS sequence"/>
</dbReference>
<dbReference type="GO" id="GO:0016301">
    <property type="term" value="F:kinase activity"/>
    <property type="evidence" value="ECO:0007669"/>
    <property type="project" value="UniProtKB-KW"/>
</dbReference>
<dbReference type="PROSITE" id="PS50110">
    <property type="entry name" value="RESPONSE_REGULATORY"/>
    <property type="match status" value="1"/>
</dbReference>
<evidence type="ECO:0000313" key="9">
    <source>
        <dbReference type="Proteomes" id="UP000632774"/>
    </source>
</evidence>
<organism evidence="8 9">
    <name type="scientific">Mucilaginibacter boryungensis</name>
    <dbReference type="NCBI Taxonomy" id="768480"/>
    <lineage>
        <taxon>Bacteria</taxon>
        <taxon>Pseudomonadati</taxon>
        <taxon>Bacteroidota</taxon>
        <taxon>Sphingobacteriia</taxon>
        <taxon>Sphingobacteriales</taxon>
        <taxon>Sphingobacteriaceae</taxon>
        <taxon>Mucilaginibacter</taxon>
    </lineage>
</organism>
<evidence type="ECO:0000256" key="3">
    <source>
        <dbReference type="ARBA" id="ARBA00022553"/>
    </source>
</evidence>
<dbReference type="PANTHER" id="PTHR43547:SF2">
    <property type="entry name" value="HYBRID SIGNAL TRANSDUCTION HISTIDINE KINASE C"/>
    <property type="match status" value="1"/>
</dbReference>
<dbReference type="InterPro" id="IPR036890">
    <property type="entry name" value="HATPase_C_sf"/>
</dbReference>
<dbReference type="CDD" id="cd00082">
    <property type="entry name" value="HisKA"/>
    <property type="match status" value="1"/>
</dbReference>
<comment type="caution">
    <text evidence="8">The sequence shown here is derived from an EMBL/GenBank/DDBJ whole genome shotgun (WGS) entry which is preliminary data.</text>
</comment>
<keyword evidence="3 4" id="KW-0597">Phosphoprotein</keyword>
<dbReference type="Pfam" id="PF00072">
    <property type="entry name" value="Response_reg"/>
    <property type="match status" value="1"/>
</dbReference>
<dbReference type="InterPro" id="IPR003594">
    <property type="entry name" value="HATPase_dom"/>
</dbReference>
<dbReference type="EC" id="2.7.13.3" evidence="2"/>
<reference evidence="8 9" key="1">
    <citation type="submission" date="2020-10" db="EMBL/GenBank/DDBJ databases">
        <title>Mucilaginibacter mali sp. nov., isolated from rhizosphere soil of apple orchard.</title>
        <authorList>
            <person name="Lee J.-S."/>
            <person name="Kim H.S."/>
            <person name="Kim J.-S."/>
        </authorList>
    </citation>
    <scope>NUCLEOTIDE SEQUENCE [LARGE SCALE GENOMIC DNA]</scope>
    <source>
        <strain evidence="8 9">KCTC 23157</strain>
    </source>
</reference>
<dbReference type="CDD" id="cd00075">
    <property type="entry name" value="HATPase"/>
    <property type="match status" value="1"/>
</dbReference>
<evidence type="ECO:0000256" key="1">
    <source>
        <dbReference type="ARBA" id="ARBA00000085"/>
    </source>
</evidence>
<feature type="modified residue" description="4-aspartylphosphate" evidence="4">
    <location>
        <position position="58"/>
    </location>
</feature>
<dbReference type="PANTHER" id="PTHR43547">
    <property type="entry name" value="TWO-COMPONENT HISTIDINE KINASE"/>
    <property type="match status" value="1"/>
</dbReference>
<dbReference type="SUPFAM" id="SSF47384">
    <property type="entry name" value="Homodimeric domain of signal transducing histidine kinase"/>
    <property type="match status" value="1"/>
</dbReference>
<dbReference type="RefSeq" id="WP_194105917.1">
    <property type="nucleotide sequence ID" value="NZ_JADFFM010000001.1"/>
</dbReference>
<dbReference type="SMART" id="SM00387">
    <property type="entry name" value="HATPase_c"/>
    <property type="match status" value="1"/>
</dbReference>
<dbReference type="InterPro" id="IPR036097">
    <property type="entry name" value="HisK_dim/P_sf"/>
</dbReference>
<dbReference type="InterPro" id="IPR003661">
    <property type="entry name" value="HisK_dim/P_dom"/>
</dbReference>
<dbReference type="SUPFAM" id="SSF52172">
    <property type="entry name" value="CheY-like"/>
    <property type="match status" value="1"/>
</dbReference>
<feature type="coiled-coil region" evidence="5">
    <location>
        <begin position="128"/>
        <end position="187"/>
    </location>
</feature>
<dbReference type="InterPro" id="IPR011006">
    <property type="entry name" value="CheY-like_superfamily"/>
</dbReference>
<evidence type="ECO:0000256" key="2">
    <source>
        <dbReference type="ARBA" id="ARBA00012438"/>
    </source>
</evidence>
<evidence type="ECO:0000259" key="7">
    <source>
        <dbReference type="PROSITE" id="PS50110"/>
    </source>
</evidence>
<dbReference type="SUPFAM" id="SSF55874">
    <property type="entry name" value="ATPase domain of HSP90 chaperone/DNA topoisomerase II/histidine kinase"/>
    <property type="match status" value="1"/>
</dbReference>
<feature type="domain" description="Histidine kinase" evidence="6">
    <location>
        <begin position="187"/>
        <end position="406"/>
    </location>
</feature>
<evidence type="ECO:0000259" key="6">
    <source>
        <dbReference type="PROSITE" id="PS50109"/>
    </source>
</evidence>
<evidence type="ECO:0000256" key="5">
    <source>
        <dbReference type="SAM" id="Coils"/>
    </source>
</evidence>
<keyword evidence="8" id="KW-0418">Kinase</keyword>
<dbReference type="PROSITE" id="PS50109">
    <property type="entry name" value="HIS_KIN"/>
    <property type="match status" value="1"/>
</dbReference>
<name>A0ABR9XGQ1_9SPHI</name>
<sequence>MQEEPVIKILLVDDNENNLLSMEVVLEKEKYAFYKATSGREALRILLKEEDFSLILLDVKMPIMDGYETAALIYQRDKLRHIPIIFITAHDYEEAAIFKGYEAGAVDFIRKPFNPEMLRSKVTVFTDLYRKNQLLQRQEEKLQAINQDLIQLNQGLEQRVLERTIELEGLNQELKELNLSKDKFLSVISHDLRNPLTSLLASSENLSRDAEKLKPEQIKMFADIINRTSHKILDQLNELVEWAKEQREKTSFTPQDLNLQQFVNESLDLLRENARQKEIMLENLVDDDLFIHADALMFRSVLQNLVTNAIKYTPAGGGKVVVTAVPMEGMIEICIRDNGIGMSGPTREMLFGQASAASLLGTSKEKGTGLGLLLVKDFVATHGGTIRVESELNEGTCFLFTMPKNKQIVSV</sequence>
<dbReference type="InterPro" id="IPR005467">
    <property type="entry name" value="His_kinase_dom"/>
</dbReference>
<dbReference type="Pfam" id="PF00512">
    <property type="entry name" value="HisKA"/>
    <property type="match status" value="1"/>
</dbReference>
<gene>
    <name evidence="8" type="ORF">IRJ18_09360</name>
</gene>
<keyword evidence="5" id="KW-0175">Coiled coil</keyword>
<protein>
    <recommendedName>
        <fullName evidence="2">histidine kinase</fullName>
        <ecNumber evidence="2">2.7.13.3</ecNumber>
    </recommendedName>
</protein>
<dbReference type="Gene3D" id="1.10.287.130">
    <property type="match status" value="1"/>
</dbReference>
<dbReference type="Gene3D" id="3.40.50.2300">
    <property type="match status" value="1"/>
</dbReference>
<accession>A0ABR9XGQ1</accession>
<dbReference type="InterPro" id="IPR004358">
    <property type="entry name" value="Sig_transdc_His_kin-like_C"/>
</dbReference>
<evidence type="ECO:0000256" key="4">
    <source>
        <dbReference type="PROSITE-ProRule" id="PRU00169"/>
    </source>
</evidence>
<dbReference type="Gene3D" id="3.30.565.10">
    <property type="entry name" value="Histidine kinase-like ATPase, C-terminal domain"/>
    <property type="match status" value="1"/>
</dbReference>
<dbReference type="InterPro" id="IPR001789">
    <property type="entry name" value="Sig_transdc_resp-reg_receiver"/>
</dbReference>
<proteinExistence type="predicted"/>
<dbReference type="SMART" id="SM00388">
    <property type="entry name" value="HisKA"/>
    <property type="match status" value="1"/>
</dbReference>
<dbReference type="Pfam" id="PF02518">
    <property type="entry name" value="HATPase_c"/>
    <property type="match status" value="1"/>
</dbReference>
<comment type="catalytic activity">
    <reaction evidence="1">
        <text>ATP + protein L-histidine = ADP + protein N-phospho-L-histidine.</text>
        <dbReference type="EC" id="2.7.13.3"/>
    </reaction>
</comment>
<keyword evidence="9" id="KW-1185">Reference proteome</keyword>
<evidence type="ECO:0000313" key="8">
    <source>
        <dbReference type="EMBL" id="MBE9666567.1"/>
    </source>
</evidence>
<keyword evidence="8" id="KW-0808">Transferase</keyword>
<dbReference type="EMBL" id="JADFFM010000001">
    <property type="protein sequence ID" value="MBE9666567.1"/>
    <property type="molecule type" value="Genomic_DNA"/>
</dbReference>
<feature type="domain" description="Response regulatory" evidence="7">
    <location>
        <begin position="8"/>
        <end position="126"/>
    </location>
</feature>